<gene>
    <name evidence="1" type="ORF">ERX27_07635</name>
</gene>
<dbReference type="OrthoDB" id="10000324at2"/>
<proteinExistence type="predicted"/>
<sequence>MDKELKELGFKVLLSIIDGLPRSVWNEYVSRINEAYDRNADEVEVYKTDFFPANEKIGFTTKGRITK</sequence>
<name>A0A4R6BD04_9STAP</name>
<protein>
    <submittedName>
        <fullName evidence="1">Uncharacterized protein</fullName>
    </submittedName>
</protein>
<dbReference type="AlphaFoldDB" id="A0A4R6BD04"/>
<dbReference type="RefSeq" id="WP_133432246.1">
    <property type="nucleotide sequence ID" value="NZ_SCWA01000012.1"/>
</dbReference>
<dbReference type="EMBL" id="SCWA01000012">
    <property type="protein sequence ID" value="TDL96718.1"/>
    <property type="molecule type" value="Genomic_DNA"/>
</dbReference>
<evidence type="ECO:0000313" key="1">
    <source>
        <dbReference type="EMBL" id="TDL96718.1"/>
    </source>
</evidence>
<keyword evidence="2" id="KW-1185">Reference proteome</keyword>
<evidence type="ECO:0000313" key="2">
    <source>
        <dbReference type="Proteomes" id="UP000295310"/>
    </source>
</evidence>
<organism evidence="1 2">
    <name type="scientific">Macrococcus brunensis</name>
    <dbReference type="NCBI Taxonomy" id="198483"/>
    <lineage>
        <taxon>Bacteria</taxon>
        <taxon>Bacillati</taxon>
        <taxon>Bacillota</taxon>
        <taxon>Bacilli</taxon>
        <taxon>Bacillales</taxon>
        <taxon>Staphylococcaceae</taxon>
        <taxon>Macrococcus</taxon>
    </lineage>
</organism>
<accession>A0A4R6BD04</accession>
<reference evidence="1 2" key="1">
    <citation type="submission" date="2019-01" db="EMBL/GenBank/DDBJ databases">
        <title>Draft genome sequences of the type strains of six Macrococcus species.</title>
        <authorList>
            <person name="Mazhar S."/>
            <person name="Altermann E."/>
            <person name="Hill C."/>
            <person name="Mcauliffe O."/>
        </authorList>
    </citation>
    <scope>NUCLEOTIDE SEQUENCE [LARGE SCALE GENOMIC DNA]</scope>
    <source>
        <strain evidence="1 2">CCM4811</strain>
    </source>
</reference>
<comment type="caution">
    <text evidence="1">The sequence shown here is derived from an EMBL/GenBank/DDBJ whole genome shotgun (WGS) entry which is preliminary data.</text>
</comment>
<dbReference type="Proteomes" id="UP000295310">
    <property type="component" value="Unassembled WGS sequence"/>
</dbReference>